<evidence type="ECO:0000313" key="2">
    <source>
        <dbReference type="EMBL" id="MBT8727565.1"/>
    </source>
</evidence>
<dbReference type="EMBL" id="QRXV01000007">
    <property type="protein sequence ID" value="RGU39758.1"/>
    <property type="molecule type" value="Genomic_DNA"/>
</dbReference>
<evidence type="ECO:0000313" key="4">
    <source>
        <dbReference type="Proteomes" id="UP000284022"/>
    </source>
</evidence>
<dbReference type="EMBL" id="JAFBJK010000004">
    <property type="protein sequence ID" value="MBT8727565.1"/>
    <property type="molecule type" value="Genomic_DNA"/>
</dbReference>
<reference evidence="3 4" key="1">
    <citation type="submission" date="2018-08" db="EMBL/GenBank/DDBJ databases">
        <title>A genome reference for cultivated species of the human gut microbiota.</title>
        <authorList>
            <person name="Zou Y."/>
            <person name="Xue W."/>
            <person name="Luo G."/>
        </authorList>
    </citation>
    <scope>NUCLEOTIDE SEQUENCE [LARGE SCALE GENOMIC DNA]</scope>
    <source>
        <strain evidence="3 4">AF17-20</strain>
    </source>
</reference>
<keyword evidence="1" id="KW-0812">Transmembrane</keyword>
<name>A0A173Y0N5_BACUN</name>
<protein>
    <submittedName>
        <fullName evidence="3">Uncharacterized protein</fullName>
    </submittedName>
</protein>
<accession>A0A173Y0N5</accession>
<gene>
    <name evidence="3" type="ORF">DWW83_08590</name>
    <name evidence="2" type="ORF">JQN06_15640</name>
</gene>
<proteinExistence type="predicted"/>
<keyword evidence="1" id="KW-0472">Membrane</keyword>
<evidence type="ECO:0000313" key="3">
    <source>
        <dbReference type="EMBL" id="RGU39758.1"/>
    </source>
</evidence>
<evidence type="ECO:0000256" key="1">
    <source>
        <dbReference type="SAM" id="Phobius"/>
    </source>
</evidence>
<evidence type="ECO:0000313" key="5">
    <source>
        <dbReference type="Proteomes" id="UP001196342"/>
    </source>
</evidence>
<dbReference type="RefSeq" id="WP_057255957.1">
    <property type="nucleotide sequence ID" value="NZ_BAABXG010000001.1"/>
</dbReference>
<feature type="transmembrane region" description="Helical" evidence="1">
    <location>
        <begin position="6"/>
        <end position="28"/>
    </location>
</feature>
<reference evidence="2 5" key="2">
    <citation type="submission" date="2020-12" db="EMBL/GenBank/DDBJ databases">
        <title>Microorganisms.</title>
        <authorList>
            <person name="Matos J."/>
            <person name="Faleiro L."/>
            <person name="Duarte I."/>
        </authorList>
    </citation>
    <scope>NUCLEOTIDE SEQUENCE [LARGE SCALE GENOMIC DNA]</scope>
    <source>
        <strain evidence="2 5">PtFD3Pch2</strain>
    </source>
</reference>
<dbReference type="Proteomes" id="UP000284022">
    <property type="component" value="Unassembled WGS sequence"/>
</dbReference>
<dbReference type="AlphaFoldDB" id="A0A173Y0N5"/>
<organism evidence="3 4">
    <name type="scientific">Bacteroides uniformis</name>
    <dbReference type="NCBI Taxonomy" id="820"/>
    <lineage>
        <taxon>Bacteria</taxon>
        <taxon>Pseudomonadati</taxon>
        <taxon>Bacteroidota</taxon>
        <taxon>Bacteroidia</taxon>
        <taxon>Bacteroidales</taxon>
        <taxon>Bacteroidaceae</taxon>
        <taxon>Bacteroides</taxon>
    </lineage>
</organism>
<dbReference type="SUPFAM" id="SSF52266">
    <property type="entry name" value="SGNH hydrolase"/>
    <property type="match status" value="1"/>
</dbReference>
<sequence>MMKQYIFKLLWVAVPALIFCVFSSWVLYKGGELKTLDRVVEEMAEARKQGIEKLVGWGYQDNDKAFKLRMSNKLHPDILAVGTSRVMQFREEWFADEYSFYNAGGCVFRLDEVRPFLERLTFTPKVVILCLDQFFFKEVWGDGRTANYEYNYDFNNIILSNLSKVVSDFVTCKIGFETLIKDTLCIGMNAKMNQNGYRPDGSYYYGAIYAEPCKNSDTDFNQLLSIIDSGTDSRWDYCQVVNNQSLKTLANLITYCQQNSILVLSYLPPFSPKVWNHMEGMGDKYIYMQKLYDEISPIFASYPQAFFFDYSDGGILNSPNPEYIDGFHGSDRTYLKMVIQIVEKYPVLSCYFKDGKCLSDILQNYPVVGVARE</sequence>
<keyword evidence="1" id="KW-1133">Transmembrane helix</keyword>
<keyword evidence="5" id="KW-1185">Reference proteome</keyword>
<dbReference type="Proteomes" id="UP001196342">
    <property type="component" value="Unassembled WGS sequence"/>
</dbReference>
<comment type="caution">
    <text evidence="3">The sequence shown here is derived from an EMBL/GenBank/DDBJ whole genome shotgun (WGS) entry which is preliminary data.</text>
</comment>